<evidence type="ECO:0000313" key="2">
    <source>
        <dbReference type="Proteomes" id="UP000004324"/>
    </source>
</evidence>
<sequence length="61" mass="6890">MLEGDSVKQKVKPVTPRCGICKKLYSSQDDDCSGLCFRPTSSESLLMVKRQLKRTIVLEWG</sequence>
<dbReference type="EMBL" id="AKVJ01000022">
    <property type="protein sequence ID" value="EIW18765.1"/>
    <property type="molecule type" value="Genomic_DNA"/>
</dbReference>
<dbReference type="Proteomes" id="UP000004324">
    <property type="component" value="Unassembled WGS sequence"/>
</dbReference>
<gene>
    <name evidence="1" type="ORF">FB4_0290</name>
</gene>
<protein>
    <submittedName>
        <fullName evidence="1">Uncharacterized protein</fullName>
    </submittedName>
</protein>
<dbReference type="AlphaFoldDB" id="I8RKA4"/>
<dbReference type="OrthoDB" id="2625223at2"/>
<accession>I8RKA4</accession>
<evidence type="ECO:0000313" key="1">
    <source>
        <dbReference type="EMBL" id="EIW18765.1"/>
    </source>
</evidence>
<keyword evidence="2" id="KW-1185">Reference proteome</keyword>
<name>I8RKA4_9FIRM</name>
<organism evidence="1 2">
    <name type="scientific">Pelosinus fermentans B4</name>
    <dbReference type="NCBI Taxonomy" id="1149862"/>
    <lineage>
        <taxon>Bacteria</taxon>
        <taxon>Bacillati</taxon>
        <taxon>Bacillota</taxon>
        <taxon>Negativicutes</taxon>
        <taxon>Selenomonadales</taxon>
        <taxon>Sporomusaceae</taxon>
        <taxon>Pelosinus</taxon>
    </lineage>
</organism>
<reference evidence="1 2" key="1">
    <citation type="journal article" date="2012" name="J. Bacteriol.">
        <title>Draft Genome Sequences for Two Metal-Reducing Pelosinus fermentans Strains Isolated from a Cr(VI)-Contaminated Site and for Type Strain R7.</title>
        <authorList>
            <person name="Brown S.D."/>
            <person name="Podar M."/>
            <person name="Klingeman D.M."/>
            <person name="Johnson C.M."/>
            <person name="Yang Z.K."/>
            <person name="Utturkar S.M."/>
            <person name="Land M.L."/>
            <person name="Mosher J.J."/>
            <person name="Hurt R.A.Jr."/>
            <person name="Phelps T.J."/>
            <person name="Palumbo A.V."/>
            <person name="Arkin A.P."/>
            <person name="Hazen T.C."/>
            <person name="Elias D.A."/>
        </authorList>
    </citation>
    <scope>NUCLEOTIDE SEQUENCE [LARGE SCALE GENOMIC DNA]</scope>
    <source>
        <strain evidence="1 2">B4</strain>
    </source>
</reference>
<comment type="caution">
    <text evidence="1">The sequence shown here is derived from an EMBL/GenBank/DDBJ whole genome shotgun (WGS) entry which is preliminary data.</text>
</comment>
<proteinExistence type="predicted"/>